<dbReference type="InterPro" id="IPR028889">
    <property type="entry name" value="USP"/>
</dbReference>
<dbReference type="Proteomes" id="UP001439008">
    <property type="component" value="Unassembled WGS sequence"/>
</dbReference>
<gene>
    <name evidence="3" type="ORF">MHBO_000682</name>
</gene>
<feature type="domain" description="USP" evidence="2">
    <location>
        <begin position="43"/>
        <end position="201"/>
    </location>
</feature>
<protein>
    <recommendedName>
        <fullName evidence="2">USP domain-containing protein</fullName>
    </recommendedName>
</protein>
<feature type="region of interest" description="Disordered" evidence="1">
    <location>
        <begin position="1"/>
        <end position="31"/>
    </location>
</feature>
<dbReference type="Pfam" id="PF00443">
    <property type="entry name" value="UCH"/>
    <property type="match status" value="1"/>
</dbReference>
<dbReference type="InterPro" id="IPR050185">
    <property type="entry name" value="Ub_carboxyl-term_hydrolase"/>
</dbReference>
<accession>A0ABV2AHN7</accession>
<dbReference type="SUPFAM" id="SSF54001">
    <property type="entry name" value="Cysteine proteinases"/>
    <property type="match status" value="1"/>
</dbReference>
<proteinExistence type="predicted"/>
<dbReference type="InterPro" id="IPR038765">
    <property type="entry name" value="Papain-like_cys_pep_sf"/>
</dbReference>
<evidence type="ECO:0000259" key="2">
    <source>
        <dbReference type="PROSITE" id="PS50235"/>
    </source>
</evidence>
<comment type="caution">
    <text evidence="3">The sequence shown here is derived from an EMBL/GenBank/DDBJ whole genome shotgun (WGS) entry which is preliminary data.</text>
</comment>
<evidence type="ECO:0000256" key="1">
    <source>
        <dbReference type="SAM" id="MobiDB-lite"/>
    </source>
</evidence>
<dbReference type="Gene3D" id="3.90.70.10">
    <property type="entry name" value="Cysteine proteinases"/>
    <property type="match status" value="1"/>
</dbReference>
<dbReference type="InterPro" id="IPR001394">
    <property type="entry name" value="Peptidase_C19_UCH"/>
</dbReference>
<evidence type="ECO:0000313" key="4">
    <source>
        <dbReference type="Proteomes" id="UP001439008"/>
    </source>
</evidence>
<name>A0ABV2AHN7_9EUKA</name>
<dbReference type="EMBL" id="JBDODL010000121">
    <property type="protein sequence ID" value="MES1918772.1"/>
    <property type="molecule type" value="Genomic_DNA"/>
</dbReference>
<reference evidence="3 4" key="1">
    <citation type="journal article" date="2024" name="BMC Biol.">
        <title>Comparative genomics of Ascetosporea gives new insight into the evolutionary basis for animal parasitism in Rhizaria.</title>
        <authorList>
            <person name="Hiltunen Thoren M."/>
            <person name="Onut-Brannstrom I."/>
            <person name="Alfjorden A."/>
            <person name="Peckova H."/>
            <person name="Swords F."/>
            <person name="Hooper C."/>
            <person name="Holzer A.S."/>
            <person name="Bass D."/>
            <person name="Burki F."/>
        </authorList>
    </citation>
    <scope>NUCLEOTIDE SEQUENCE [LARGE SCALE GENOMIC DNA]</scope>
    <source>
        <strain evidence="3">20-A016</strain>
    </source>
</reference>
<sequence length="201" mass="23049">MVKKKKSKRKDYKEERQQLSKRTSDRSSISELQEIQPIPNHYIGLKNQGNTCYLNSVVILDNQKLQCLIHCVPLRKKLADLEESERREQSKGEMGDVLMKTLFEYERKRKGHMSPKLLLNAAAQRNYAFRGTSQHDAHEFLCVVLSALSDDREKDRDAYCAELATKSNFDNLSSGNLDCTRLSDLDGLHRNKSICKGTGTR</sequence>
<keyword evidence="4" id="KW-1185">Reference proteome</keyword>
<dbReference type="PANTHER" id="PTHR21646">
    <property type="entry name" value="UBIQUITIN CARBOXYL-TERMINAL HYDROLASE"/>
    <property type="match status" value="1"/>
</dbReference>
<evidence type="ECO:0000313" key="3">
    <source>
        <dbReference type="EMBL" id="MES1918772.1"/>
    </source>
</evidence>
<feature type="compositionally biased region" description="Basic and acidic residues" evidence="1">
    <location>
        <begin position="11"/>
        <end position="25"/>
    </location>
</feature>
<dbReference type="PROSITE" id="PS50235">
    <property type="entry name" value="USP_3"/>
    <property type="match status" value="1"/>
</dbReference>
<organism evidence="3 4">
    <name type="scientific">Bonamia ostreae</name>
    <dbReference type="NCBI Taxonomy" id="126728"/>
    <lineage>
        <taxon>Eukaryota</taxon>
        <taxon>Sar</taxon>
        <taxon>Rhizaria</taxon>
        <taxon>Endomyxa</taxon>
        <taxon>Ascetosporea</taxon>
        <taxon>Haplosporida</taxon>
        <taxon>Bonamia</taxon>
    </lineage>
</organism>
<dbReference type="PANTHER" id="PTHR21646:SF86">
    <property type="entry name" value="UBIQUITIN CARBOXYL-TERMINAL HYDROLASE"/>
    <property type="match status" value="1"/>
</dbReference>
<feature type="compositionally biased region" description="Basic residues" evidence="1">
    <location>
        <begin position="1"/>
        <end position="10"/>
    </location>
</feature>